<sequence>MTRIILLLLVALTGPFCTFTRASTIVVPTATNLDTTGVNESNEPSVTEKVEEQAPLSTGGPLPDATDVPVTSTDAPVVSTEAQVQSEAPTETDVQTDTTTSAQPETEELFHTTTIDEGGAISDELNQTESETSKNGVLIDEEEATGTGALVGIVIGALIAVIVVIAVIILVVRRMGQYSDGGDFTNLSLSLRRKHQKTLIHDKLRHDCSRMVVSGK</sequence>
<dbReference type="AlphaFoldDB" id="A0A5A9NYV0"/>
<dbReference type="GO" id="GO:1901731">
    <property type="term" value="P:positive regulation of platelet aggregation"/>
    <property type="evidence" value="ECO:0007669"/>
    <property type="project" value="TreeGrafter"/>
</dbReference>
<dbReference type="GO" id="GO:0007165">
    <property type="term" value="P:signal transduction"/>
    <property type="evidence" value="ECO:0007669"/>
    <property type="project" value="TreeGrafter"/>
</dbReference>
<dbReference type="GO" id="GO:0016477">
    <property type="term" value="P:cell migration"/>
    <property type="evidence" value="ECO:0007669"/>
    <property type="project" value="TreeGrafter"/>
</dbReference>
<feature type="chain" id="PRO_5022753777" description="Podoplanin" evidence="3">
    <location>
        <begin position="23"/>
        <end position="216"/>
    </location>
</feature>
<feature type="compositionally biased region" description="Low complexity" evidence="1">
    <location>
        <begin position="91"/>
        <end position="100"/>
    </location>
</feature>
<protein>
    <recommendedName>
        <fullName evidence="6">Podoplanin</fullName>
    </recommendedName>
</protein>
<keyword evidence="2" id="KW-0472">Membrane</keyword>
<reference evidence="4 5" key="1">
    <citation type="journal article" date="2019" name="Mol. Ecol. Resour.">
        <title>Chromosome-level genome assembly of Triplophysa tibetana, a fish adapted to the harsh high-altitude environment of the Tibetan Plateau.</title>
        <authorList>
            <person name="Yang X."/>
            <person name="Liu H."/>
            <person name="Ma Z."/>
            <person name="Zou Y."/>
            <person name="Zou M."/>
            <person name="Mao Y."/>
            <person name="Li X."/>
            <person name="Wang H."/>
            <person name="Chen T."/>
            <person name="Wang W."/>
            <person name="Yang R."/>
        </authorList>
    </citation>
    <scope>NUCLEOTIDE SEQUENCE [LARGE SCALE GENOMIC DNA]</scope>
    <source>
        <strain evidence="4">TTIB1903HZAU</strain>
        <tissue evidence="4">Muscle</tissue>
    </source>
</reference>
<evidence type="ECO:0008006" key="6">
    <source>
        <dbReference type="Google" id="ProtNLM"/>
    </source>
</evidence>
<keyword evidence="5" id="KW-1185">Reference proteome</keyword>
<keyword evidence="3" id="KW-0732">Signal</keyword>
<feature type="region of interest" description="Disordered" evidence="1">
    <location>
        <begin position="34"/>
        <end position="103"/>
    </location>
</feature>
<organism evidence="4 5">
    <name type="scientific">Triplophysa tibetana</name>
    <dbReference type="NCBI Taxonomy" id="1572043"/>
    <lineage>
        <taxon>Eukaryota</taxon>
        <taxon>Metazoa</taxon>
        <taxon>Chordata</taxon>
        <taxon>Craniata</taxon>
        <taxon>Vertebrata</taxon>
        <taxon>Euteleostomi</taxon>
        <taxon>Actinopterygii</taxon>
        <taxon>Neopterygii</taxon>
        <taxon>Teleostei</taxon>
        <taxon>Ostariophysi</taxon>
        <taxon>Cypriniformes</taxon>
        <taxon>Nemacheilidae</taxon>
        <taxon>Triplophysa</taxon>
    </lineage>
</organism>
<accession>A0A5A9NYV0</accession>
<comment type="caution">
    <text evidence="4">The sequence shown here is derived from an EMBL/GenBank/DDBJ whole genome shotgun (WGS) entry which is preliminary data.</text>
</comment>
<feature type="signal peptide" evidence="3">
    <location>
        <begin position="1"/>
        <end position="22"/>
    </location>
</feature>
<keyword evidence="2" id="KW-1133">Transmembrane helix</keyword>
<feature type="compositionally biased region" description="Polar residues" evidence="1">
    <location>
        <begin position="34"/>
        <end position="45"/>
    </location>
</feature>
<proteinExistence type="predicted"/>
<evidence type="ECO:0000256" key="2">
    <source>
        <dbReference type="SAM" id="Phobius"/>
    </source>
</evidence>
<dbReference type="PANTHER" id="PTHR47390">
    <property type="entry name" value="PODOPLANIN"/>
    <property type="match status" value="1"/>
</dbReference>
<feature type="transmembrane region" description="Helical" evidence="2">
    <location>
        <begin position="149"/>
        <end position="172"/>
    </location>
</feature>
<dbReference type="InterPro" id="IPR052684">
    <property type="entry name" value="Podoplanin_domain"/>
</dbReference>
<feature type="compositionally biased region" description="Polar residues" evidence="1">
    <location>
        <begin position="69"/>
        <end position="89"/>
    </location>
</feature>
<keyword evidence="2" id="KW-0812">Transmembrane</keyword>
<evidence type="ECO:0000313" key="5">
    <source>
        <dbReference type="Proteomes" id="UP000324632"/>
    </source>
</evidence>
<dbReference type="Proteomes" id="UP000324632">
    <property type="component" value="Chromosome 12"/>
</dbReference>
<evidence type="ECO:0000313" key="4">
    <source>
        <dbReference type="EMBL" id="KAA0713981.1"/>
    </source>
</evidence>
<dbReference type="EMBL" id="SOYY01000012">
    <property type="protein sequence ID" value="KAA0713981.1"/>
    <property type="molecule type" value="Genomic_DNA"/>
</dbReference>
<gene>
    <name evidence="4" type="ORF">E1301_Tti017448</name>
</gene>
<dbReference type="PANTHER" id="PTHR47390:SF1">
    <property type="entry name" value="PODOPLANIN"/>
    <property type="match status" value="1"/>
</dbReference>
<dbReference type="GO" id="GO:0007155">
    <property type="term" value="P:cell adhesion"/>
    <property type="evidence" value="ECO:0007669"/>
    <property type="project" value="TreeGrafter"/>
</dbReference>
<evidence type="ECO:0000256" key="1">
    <source>
        <dbReference type="SAM" id="MobiDB-lite"/>
    </source>
</evidence>
<evidence type="ECO:0000256" key="3">
    <source>
        <dbReference type="SAM" id="SignalP"/>
    </source>
</evidence>
<name>A0A5A9NYV0_9TELE</name>